<keyword evidence="2" id="KW-0560">Oxidoreductase</keyword>
<accession>A0A3C1K9C6</accession>
<dbReference type="GO" id="GO:0016616">
    <property type="term" value="F:oxidoreductase activity, acting on the CH-OH group of donors, NAD or NADP as acceptor"/>
    <property type="evidence" value="ECO:0007669"/>
    <property type="project" value="TreeGrafter"/>
</dbReference>
<dbReference type="PANTHER" id="PTHR42760:SF115">
    <property type="entry name" value="3-OXOACYL-[ACYL-CARRIER-PROTEIN] REDUCTASE FABG"/>
    <property type="match status" value="1"/>
</dbReference>
<dbReference type="Gene3D" id="3.40.50.720">
    <property type="entry name" value="NAD(P)-binding Rossmann-like Domain"/>
    <property type="match status" value="1"/>
</dbReference>
<evidence type="ECO:0000313" key="3">
    <source>
        <dbReference type="EMBL" id="HAN23053.1"/>
    </source>
</evidence>
<evidence type="ECO:0000256" key="1">
    <source>
        <dbReference type="ARBA" id="ARBA00006484"/>
    </source>
</evidence>
<protein>
    <submittedName>
        <fullName evidence="3">Short-chain dehydrogenase</fullName>
    </submittedName>
</protein>
<gene>
    <name evidence="3" type="ORF">DCP95_00570</name>
</gene>
<dbReference type="SUPFAM" id="SSF51735">
    <property type="entry name" value="NAD(P)-binding Rossmann-fold domains"/>
    <property type="match status" value="1"/>
</dbReference>
<dbReference type="Proteomes" id="UP000257479">
    <property type="component" value="Unassembled WGS sequence"/>
</dbReference>
<proteinExistence type="inferred from homology"/>
<evidence type="ECO:0000313" key="4">
    <source>
        <dbReference type="Proteomes" id="UP000257479"/>
    </source>
</evidence>
<name>A0A3C1K9C6_9MICO</name>
<sequence>AARRAERLAELVDELDDAHAVEVDLTAPGGPEACVARSIELAGRIDVLVNNAGISQVAPALDFSTEDFRHEIEIDLVAPFALAREVARDAITNDRSASIINIGSILGEVGGGKLRVPGYAAAKGGLHNLTRELASQWGRKGVRVNAIAPGWFETEMNDAMFSDGGGQAYMESGAAMGRPGIEGELDGAMLYLASDASSFVTGHVLQVSGGWTAT</sequence>
<organism evidence="3 4">
    <name type="scientific">Microbacterium ginsengisoli</name>
    <dbReference type="NCBI Taxonomy" id="400772"/>
    <lineage>
        <taxon>Bacteria</taxon>
        <taxon>Bacillati</taxon>
        <taxon>Actinomycetota</taxon>
        <taxon>Actinomycetes</taxon>
        <taxon>Micrococcales</taxon>
        <taxon>Microbacteriaceae</taxon>
        <taxon>Microbacterium</taxon>
    </lineage>
</organism>
<dbReference type="EMBL" id="DMNG01000007">
    <property type="protein sequence ID" value="HAN23053.1"/>
    <property type="molecule type" value="Genomic_DNA"/>
</dbReference>
<dbReference type="InterPro" id="IPR036291">
    <property type="entry name" value="NAD(P)-bd_dom_sf"/>
</dbReference>
<dbReference type="Pfam" id="PF13561">
    <property type="entry name" value="adh_short_C2"/>
    <property type="match status" value="1"/>
</dbReference>
<feature type="non-terminal residue" evidence="3">
    <location>
        <position position="1"/>
    </location>
</feature>
<comment type="caution">
    <text evidence="3">The sequence shown here is derived from an EMBL/GenBank/DDBJ whole genome shotgun (WGS) entry which is preliminary data.</text>
</comment>
<evidence type="ECO:0000256" key="2">
    <source>
        <dbReference type="ARBA" id="ARBA00023002"/>
    </source>
</evidence>
<dbReference type="InterPro" id="IPR002347">
    <property type="entry name" value="SDR_fam"/>
</dbReference>
<dbReference type="PRINTS" id="PR00080">
    <property type="entry name" value="SDRFAMILY"/>
</dbReference>
<comment type="similarity">
    <text evidence="1">Belongs to the short-chain dehydrogenases/reductases (SDR) family.</text>
</comment>
<dbReference type="AlphaFoldDB" id="A0A3C1K9C6"/>
<dbReference type="InterPro" id="IPR020904">
    <property type="entry name" value="Sc_DH/Rdtase_CS"/>
</dbReference>
<dbReference type="PANTHER" id="PTHR42760">
    <property type="entry name" value="SHORT-CHAIN DEHYDROGENASES/REDUCTASES FAMILY MEMBER"/>
    <property type="match status" value="1"/>
</dbReference>
<reference evidence="3 4" key="1">
    <citation type="journal article" date="2018" name="Nat. Biotechnol.">
        <title>A standardized bacterial taxonomy based on genome phylogeny substantially revises the tree of life.</title>
        <authorList>
            <person name="Parks D.H."/>
            <person name="Chuvochina M."/>
            <person name="Waite D.W."/>
            <person name="Rinke C."/>
            <person name="Skarshewski A."/>
            <person name="Chaumeil P.A."/>
            <person name="Hugenholtz P."/>
        </authorList>
    </citation>
    <scope>NUCLEOTIDE SEQUENCE [LARGE SCALE GENOMIC DNA]</scope>
    <source>
        <strain evidence="3">UBA9152</strain>
    </source>
</reference>
<dbReference type="PROSITE" id="PS00061">
    <property type="entry name" value="ADH_SHORT"/>
    <property type="match status" value="1"/>
</dbReference>
<dbReference type="PRINTS" id="PR00081">
    <property type="entry name" value="GDHRDH"/>
</dbReference>